<organism evidence="1 2">
    <name type="scientific">Haematospirillum jordaniae</name>
    <dbReference type="NCBI Taxonomy" id="1549855"/>
    <lineage>
        <taxon>Bacteria</taxon>
        <taxon>Pseudomonadati</taxon>
        <taxon>Pseudomonadota</taxon>
        <taxon>Alphaproteobacteria</taxon>
        <taxon>Rhodospirillales</taxon>
        <taxon>Novispirillaceae</taxon>
        <taxon>Haematospirillum</taxon>
    </lineage>
</organism>
<reference evidence="1 2" key="1">
    <citation type="submission" date="2016-02" db="EMBL/GenBank/DDBJ databases">
        <title>Complete Genome of H5569, the type strain of the newly described species Haematospirillium jordaniae.</title>
        <authorList>
            <person name="Nicholson A.C."/>
            <person name="Humrighouse B.W."/>
            <person name="Loparov V."/>
            <person name="McQuiston J.R."/>
        </authorList>
    </citation>
    <scope>NUCLEOTIDE SEQUENCE [LARGE SCALE GENOMIC DNA]</scope>
    <source>
        <strain evidence="1 2">H5569</strain>
    </source>
</reference>
<dbReference type="RefSeq" id="WP_066136078.1">
    <property type="nucleotide sequence ID" value="NZ_JAAVSS010000007.1"/>
</dbReference>
<accession>A0A143DFP0</accession>
<keyword evidence="2" id="KW-1185">Reference proteome</keyword>
<evidence type="ECO:0000313" key="2">
    <source>
        <dbReference type="Proteomes" id="UP000076066"/>
    </source>
</evidence>
<dbReference type="KEGG" id="hjo:AY555_09520"/>
<name>A0A143DFP0_9PROT</name>
<sequence length="111" mass="12299">MPTEVRRLLFTQDEVCKAMSIDMDDRREEGESGTVIGIEIINSDPVNVRGVVQMQSGRQVSKSYDAVLLCSALIAWCMDQKIPIARKAHKAARITRDKTIALDLTVSAPPK</sequence>
<protein>
    <submittedName>
        <fullName evidence="1">Uncharacterized protein</fullName>
    </submittedName>
</protein>
<dbReference type="Proteomes" id="UP000076066">
    <property type="component" value="Chromosome"/>
</dbReference>
<proteinExistence type="predicted"/>
<dbReference type="AlphaFoldDB" id="A0A143DFP0"/>
<dbReference type="EMBL" id="CP014525">
    <property type="protein sequence ID" value="AMW35379.1"/>
    <property type="molecule type" value="Genomic_DNA"/>
</dbReference>
<gene>
    <name evidence="1" type="ORF">AY555_09520</name>
</gene>
<evidence type="ECO:0000313" key="1">
    <source>
        <dbReference type="EMBL" id="AMW35379.1"/>
    </source>
</evidence>